<proteinExistence type="predicted"/>
<dbReference type="EMBL" id="JALHLF010000006">
    <property type="protein sequence ID" value="MCJ2181657.1"/>
    <property type="molecule type" value="Genomic_DNA"/>
</dbReference>
<protein>
    <submittedName>
        <fullName evidence="2">GNAT family N-acetyltransferase</fullName>
    </submittedName>
</protein>
<dbReference type="RefSeq" id="WP_244016781.1">
    <property type="nucleotide sequence ID" value="NZ_JALHLF010000006.1"/>
</dbReference>
<dbReference type="InterPro" id="IPR016181">
    <property type="entry name" value="Acyl_CoA_acyltransferase"/>
</dbReference>
<gene>
    <name evidence="2" type="ORF">MTR62_02885</name>
</gene>
<accession>A0ABT0B9C0</accession>
<organism evidence="2 3">
    <name type="scientific">Novosphingobium organovorum</name>
    <dbReference type="NCBI Taxonomy" id="2930092"/>
    <lineage>
        <taxon>Bacteria</taxon>
        <taxon>Pseudomonadati</taxon>
        <taxon>Pseudomonadota</taxon>
        <taxon>Alphaproteobacteria</taxon>
        <taxon>Sphingomonadales</taxon>
        <taxon>Sphingomonadaceae</taxon>
        <taxon>Novosphingobium</taxon>
    </lineage>
</organism>
<dbReference type="SUPFAM" id="SSF55729">
    <property type="entry name" value="Acyl-CoA N-acyltransferases (Nat)"/>
    <property type="match status" value="1"/>
</dbReference>
<evidence type="ECO:0000313" key="2">
    <source>
        <dbReference type="EMBL" id="MCJ2181657.1"/>
    </source>
</evidence>
<dbReference type="Proteomes" id="UP001162881">
    <property type="component" value="Unassembled WGS sequence"/>
</dbReference>
<dbReference type="Pfam" id="PF13480">
    <property type="entry name" value="Acetyltransf_6"/>
    <property type="match status" value="1"/>
</dbReference>
<dbReference type="InterPro" id="IPR038740">
    <property type="entry name" value="BioF2-like_GNAT_dom"/>
</dbReference>
<name>A0ABT0B9C0_9SPHN</name>
<sequence length="347" mass="38314">MNTSVVATAYHRDVREVQPTSALGHRLSSACEHAPFDRLAWWQALSQHCGLDGSLHAALDGERCALLALMPAGPGHLTALANWYTFRFRPIGAEHEDLLERLARDLKRAARHITLSPVPAEDGSAQALERAFRRAGWWVSSRACDTNHTLDLAGRDYQSYLATRPGPLRTTLRRKAGKVDTRILTRFDAGAWEAYEAIYAESWKGAEGSPAFLRAFAQAEGAAGRLRLGLAYDKAAPTAPPIAAQMWTIEGGTAYIHKLAHRERARALSPGSVLSAALFRHAIDVDTVRQIDFGTGNDPYKRDWMETVQPRYHLEMLLPTRLANAPRLARLLARQARARLAADRASG</sequence>
<keyword evidence="3" id="KW-1185">Reference proteome</keyword>
<evidence type="ECO:0000259" key="1">
    <source>
        <dbReference type="Pfam" id="PF13480"/>
    </source>
</evidence>
<feature type="domain" description="BioF2-like acetyltransferase" evidence="1">
    <location>
        <begin position="172"/>
        <end position="302"/>
    </location>
</feature>
<reference evidence="2" key="1">
    <citation type="submission" date="2022-03" db="EMBL/GenBank/DDBJ databases">
        <title>Identification of a novel bacterium isolated from mangrove sediments.</title>
        <authorList>
            <person name="Pan X."/>
        </authorList>
    </citation>
    <scope>NUCLEOTIDE SEQUENCE</scope>
    <source>
        <strain evidence="2">B1949</strain>
    </source>
</reference>
<comment type="caution">
    <text evidence="2">The sequence shown here is derived from an EMBL/GenBank/DDBJ whole genome shotgun (WGS) entry which is preliminary data.</text>
</comment>
<evidence type="ECO:0000313" key="3">
    <source>
        <dbReference type="Proteomes" id="UP001162881"/>
    </source>
</evidence>